<keyword evidence="3" id="KW-1185">Reference proteome</keyword>
<protein>
    <recommendedName>
        <fullName evidence="4">Tetratricopeptide repeat protein</fullName>
    </recommendedName>
</protein>
<dbReference type="Pfam" id="PF14559">
    <property type="entry name" value="TPR_19"/>
    <property type="match status" value="1"/>
</dbReference>
<dbReference type="SMART" id="SM00028">
    <property type="entry name" value="TPR"/>
    <property type="match status" value="2"/>
</dbReference>
<dbReference type="SUPFAM" id="SSF48452">
    <property type="entry name" value="TPR-like"/>
    <property type="match status" value="1"/>
</dbReference>
<dbReference type="InterPro" id="IPR019734">
    <property type="entry name" value="TPR_rpt"/>
</dbReference>
<dbReference type="Gene3D" id="1.25.40.10">
    <property type="entry name" value="Tetratricopeptide repeat domain"/>
    <property type="match status" value="1"/>
</dbReference>
<dbReference type="EMBL" id="BAABJZ010000020">
    <property type="protein sequence ID" value="GAA4881315.1"/>
    <property type="molecule type" value="Genomic_DNA"/>
</dbReference>
<evidence type="ECO:0000313" key="3">
    <source>
        <dbReference type="Proteomes" id="UP001499988"/>
    </source>
</evidence>
<feature type="repeat" description="TPR" evidence="1">
    <location>
        <begin position="169"/>
        <end position="202"/>
    </location>
</feature>
<keyword evidence="1" id="KW-0802">TPR repeat</keyword>
<reference evidence="3" key="1">
    <citation type="journal article" date="2019" name="Int. J. Syst. Evol. Microbiol.">
        <title>The Global Catalogue of Microorganisms (GCM) 10K type strain sequencing project: providing services to taxonomists for standard genome sequencing and annotation.</title>
        <authorList>
            <consortium name="The Broad Institute Genomics Platform"/>
            <consortium name="The Broad Institute Genome Sequencing Center for Infectious Disease"/>
            <person name="Wu L."/>
            <person name="Ma J."/>
        </authorList>
    </citation>
    <scope>NUCLEOTIDE SEQUENCE [LARGE SCALE GENOMIC DNA]</scope>
    <source>
        <strain evidence="3">JCM 18401</strain>
    </source>
</reference>
<comment type="caution">
    <text evidence="2">The sequence shown here is derived from an EMBL/GenBank/DDBJ whole genome shotgun (WGS) entry which is preliminary data.</text>
</comment>
<evidence type="ECO:0000256" key="1">
    <source>
        <dbReference type="PROSITE-ProRule" id="PRU00339"/>
    </source>
</evidence>
<proteinExistence type="predicted"/>
<name>A0ABP9EMS6_9GAMM</name>
<organism evidence="2 3">
    <name type="scientific">Ferrimonas pelagia</name>
    <dbReference type="NCBI Taxonomy" id="1177826"/>
    <lineage>
        <taxon>Bacteria</taxon>
        <taxon>Pseudomonadati</taxon>
        <taxon>Pseudomonadota</taxon>
        <taxon>Gammaproteobacteria</taxon>
        <taxon>Alteromonadales</taxon>
        <taxon>Ferrimonadaceae</taxon>
        <taxon>Ferrimonas</taxon>
    </lineage>
</organism>
<sequence>MRQLSRRLSRHSDPRGALVDYLFNEGRVQYDSRLTRNAAETFSAGAGNCMSLVLMTAALAQSLDLSVQYQLVEAPPVWDRQGGLYLINGHVNLRLAQRPGERSLLASNSTVIDFLPGNQMRGYRITSLTEQQLMALYYNNIAAESMVEGDLDRAYALLRAAHHIEPQFPVVWNTLGVLYRRRGMVEEAEQVYRYAVTLPQIELDALHNLSILLASQNRLQEWQQIHGQLELKRIRNPYYYFDMGEQAYRGNCSPEWT</sequence>
<gene>
    <name evidence="2" type="ORF">GCM10023333_14320</name>
</gene>
<dbReference type="PROSITE" id="PS50005">
    <property type="entry name" value="TPR"/>
    <property type="match status" value="1"/>
</dbReference>
<dbReference type="Proteomes" id="UP001499988">
    <property type="component" value="Unassembled WGS sequence"/>
</dbReference>
<evidence type="ECO:0000313" key="2">
    <source>
        <dbReference type="EMBL" id="GAA4881315.1"/>
    </source>
</evidence>
<dbReference type="InterPro" id="IPR011990">
    <property type="entry name" value="TPR-like_helical_dom_sf"/>
</dbReference>
<evidence type="ECO:0008006" key="4">
    <source>
        <dbReference type="Google" id="ProtNLM"/>
    </source>
</evidence>
<accession>A0ABP9EMS6</accession>